<dbReference type="PROSITE" id="PS00018">
    <property type="entry name" value="EF_HAND_1"/>
    <property type="match status" value="3"/>
</dbReference>
<feature type="non-terminal residue" evidence="5">
    <location>
        <position position="1"/>
    </location>
</feature>
<dbReference type="InterPro" id="IPR002048">
    <property type="entry name" value="EF_hand_dom"/>
</dbReference>
<dbReference type="EMBL" id="CAXKWB010007322">
    <property type="protein sequence ID" value="CAL4086591.1"/>
    <property type="molecule type" value="Genomic_DNA"/>
</dbReference>
<dbReference type="PANTHER" id="PTHR23048:SF0">
    <property type="entry name" value="CALMODULIN LIKE 3"/>
    <property type="match status" value="1"/>
</dbReference>
<dbReference type="FunFam" id="1.10.238.10:FF:000003">
    <property type="entry name" value="Calmodulin A"/>
    <property type="match status" value="1"/>
</dbReference>
<feature type="non-terminal residue" evidence="5">
    <location>
        <position position="110"/>
    </location>
</feature>
<gene>
    <name evidence="5" type="ORF">MNOR_LOCUS13044</name>
</gene>
<evidence type="ECO:0000313" key="5">
    <source>
        <dbReference type="EMBL" id="CAL4086591.1"/>
    </source>
</evidence>
<dbReference type="PROSITE" id="PS50222">
    <property type="entry name" value="EF_HAND_2"/>
    <property type="match status" value="3"/>
</dbReference>
<dbReference type="InterPro" id="IPR050230">
    <property type="entry name" value="CALM/Myosin/TropC-like"/>
</dbReference>
<dbReference type="Gene3D" id="1.10.238.10">
    <property type="entry name" value="EF-hand"/>
    <property type="match status" value="1"/>
</dbReference>
<keyword evidence="2" id="KW-0106">Calcium</keyword>
<dbReference type="PRINTS" id="PR00450">
    <property type="entry name" value="RECOVERIN"/>
</dbReference>
<dbReference type="Pfam" id="PF13202">
    <property type="entry name" value="EF-hand_5"/>
    <property type="match status" value="1"/>
</dbReference>
<dbReference type="SMART" id="SM00054">
    <property type="entry name" value="EFh"/>
    <property type="match status" value="3"/>
</dbReference>
<evidence type="ECO:0000259" key="4">
    <source>
        <dbReference type="PROSITE" id="PS50222"/>
    </source>
</evidence>
<dbReference type="GO" id="GO:0005509">
    <property type="term" value="F:calcium ion binding"/>
    <property type="evidence" value="ECO:0007669"/>
    <property type="project" value="InterPro"/>
</dbReference>
<organism evidence="5 6">
    <name type="scientific">Meganyctiphanes norvegica</name>
    <name type="common">Northern krill</name>
    <name type="synonym">Thysanopoda norvegica</name>
    <dbReference type="NCBI Taxonomy" id="48144"/>
    <lineage>
        <taxon>Eukaryota</taxon>
        <taxon>Metazoa</taxon>
        <taxon>Ecdysozoa</taxon>
        <taxon>Arthropoda</taxon>
        <taxon>Crustacea</taxon>
        <taxon>Multicrustacea</taxon>
        <taxon>Malacostraca</taxon>
        <taxon>Eumalacostraca</taxon>
        <taxon>Eucarida</taxon>
        <taxon>Euphausiacea</taxon>
        <taxon>Euphausiidae</taxon>
        <taxon>Meganyctiphanes</taxon>
    </lineage>
</organism>
<dbReference type="GO" id="GO:0016460">
    <property type="term" value="C:myosin II complex"/>
    <property type="evidence" value="ECO:0007669"/>
    <property type="project" value="TreeGrafter"/>
</dbReference>
<keyword evidence="1" id="KW-0677">Repeat</keyword>
<name>A0AAV2QHF4_MEGNR</name>
<evidence type="ECO:0000256" key="1">
    <source>
        <dbReference type="ARBA" id="ARBA00022737"/>
    </source>
</evidence>
<feature type="domain" description="EF-hand" evidence="4">
    <location>
        <begin position="79"/>
        <end position="110"/>
    </location>
</feature>
<reference evidence="5 6" key="1">
    <citation type="submission" date="2024-05" db="EMBL/GenBank/DDBJ databases">
        <authorList>
            <person name="Wallberg A."/>
        </authorList>
    </citation>
    <scope>NUCLEOTIDE SEQUENCE [LARGE SCALE GENOMIC DNA]</scope>
</reference>
<dbReference type="InterPro" id="IPR011992">
    <property type="entry name" value="EF-hand-dom_pair"/>
</dbReference>
<keyword evidence="6" id="KW-1185">Reference proteome</keyword>
<dbReference type="PANTHER" id="PTHR23048">
    <property type="entry name" value="MYOSIN LIGHT CHAIN 1, 3"/>
    <property type="match status" value="1"/>
</dbReference>
<dbReference type="InterPro" id="IPR018247">
    <property type="entry name" value="EF_Hand_1_Ca_BS"/>
</dbReference>
<sequence>IGMELTSKDQFLDSIRDVDTNANGSIDFQEFTAMLSQALKHEDSLGEMKKAFREFDQDGNGYITAEELKKVLASSGEIVTDEKVEEMIQDFDIDGDGRVSYEEFVKKIKV</sequence>
<dbReference type="Pfam" id="PF13499">
    <property type="entry name" value="EF-hand_7"/>
    <property type="match status" value="1"/>
</dbReference>
<accession>A0AAV2QHF4</accession>
<comment type="function">
    <text evidence="3">Troponin is the central regulatory protein of striated muscle contraction. Tn consists of three components: Tn-I which is the inhibitor of actomyosin ATPase, Tn-T which contains the binding site for tropomyosin and Tn-C. The binding of calcium to Tn-C abolishes the inhibitory action of Tn on actin filaments.</text>
</comment>
<feature type="domain" description="EF-hand" evidence="4">
    <location>
        <begin position="6"/>
        <end position="41"/>
    </location>
</feature>
<dbReference type="Proteomes" id="UP001497623">
    <property type="component" value="Unassembled WGS sequence"/>
</dbReference>
<dbReference type="SUPFAM" id="SSF47473">
    <property type="entry name" value="EF-hand"/>
    <property type="match status" value="1"/>
</dbReference>
<proteinExistence type="predicted"/>
<evidence type="ECO:0000313" key="6">
    <source>
        <dbReference type="Proteomes" id="UP001497623"/>
    </source>
</evidence>
<comment type="caution">
    <text evidence="5">The sequence shown here is derived from an EMBL/GenBank/DDBJ whole genome shotgun (WGS) entry which is preliminary data.</text>
</comment>
<dbReference type="AlphaFoldDB" id="A0AAV2QHF4"/>
<dbReference type="CDD" id="cd00051">
    <property type="entry name" value="EFh"/>
    <property type="match status" value="2"/>
</dbReference>
<feature type="domain" description="EF-hand" evidence="4">
    <location>
        <begin position="43"/>
        <end position="78"/>
    </location>
</feature>
<protein>
    <recommendedName>
        <fullName evidence="4">EF-hand domain-containing protein</fullName>
    </recommendedName>
</protein>
<evidence type="ECO:0000256" key="3">
    <source>
        <dbReference type="ARBA" id="ARBA00037722"/>
    </source>
</evidence>
<evidence type="ECO:0000256" key="2">
    <source>
        <dbReference type="ARBA" id="ARBA00022837"/>
    </source>
</evidence>